<feature type="compositionally biased region" description="Basic and acidic residues" evidence="6">
    <location>
        <begin position="150"/>
        <end position="163"/>
    </location>
</feature>
<reference evidence="10 11" key="1">
    <citation type="submission" date="2019-01" db="EMBL/GenBank/DDBJ databases">
        <title>Nuclear Genome Assembly of the Microalgal Biofuel strain Nannochloropsis salina CCMP1776.</title>
        <authorList>
            <person name="Hovde B."/>
        </authorList>
    </citation>
    <scope>NUCLEOTIDE SEQUENCE [LARGE SCALE GENOMIC DNA]</scope>
    <source>
        <strain evidence="10 11">CCMP1776</strain>
    </source>
</reference>
<organism evidence="10 11">
    <name type="scientific">Nannochloropsis salina CCMP1776</name>
    <dbReference type="NCBI Taxonomy" id="1027361"/>
    <lineage>
        <taxon>Eukaryota</taxon>
        <taxon>Sar</taxon>
        <taxon>Stramenopiles</taxon>
        <taxon>Ochrophyta</taxon>
        <taxon>Eustigmatophyceae</taxon>
        <taxon>Eustigmatales</taxon>
        <taxon>Monodopsidaceae</taxon>
        <taxon>Microchloropsis</taxon>
        <taxon>Microchloropsis salina</taxon>
    </lineage>
</organism>
<feature type="region of interest" description="Disordered" evidence="6">
    <location>
        <begin position="150"/>
        <end position="180"/>
    </location>
</feature>
<feature type="transmembrane region" description="Helical" evidence="7">
    <location>
        <begin position="386"/>
        <end position="407"/>
    </location>
</feature>
<evidence type="ECO:0000256" key="1">
    <source>
        <dbReference type="ARBA" id="ARBA00004141"/>
    </source>
</evidence>
<comment type="subcellular location">
    <subcellularLocation>
        <location evidence="1">Membrane</location>
        <topology evidence="1">Multi-pass membrane protein</topology>
    </subcellularLocation>
</comment>
<evidence type="ECO:0000256" key="4">
    <source>
        <dbReference type="ARBA" id="ARBA00022989"/>
    </source>
</evidence>
<evidence type="ECO:0000259" key="9">
    <source>
        <dbReference type="Pfam" id="PF13850"/>
    </source>
</evidence>
<evidence type="ECO:0000313" key="11">
    <source>
        <dbReference type="Proteomes" id="UP000355283"/>
    </source>
</evidence>
<evidence type="ECO:0000256" key="3">
    <source>
        <dbReference type="ARBA" id="ARBA00022692"/>
    </source>
</evidence>
<sequence>MISPNISPKELTLYERLRRLDYHPKTKDDFKVRTAYGGATSVVALACMIFLFFTELKYSMEKEIVDHMYVNSSRDTRLLFNFNLTFPSVSCSLLSADALDPLGNKQEGVESHVFKTRLDSMGNPIAAKTWHKLGDTFTEEDLLLKHEEDSRAQLEEEKEQEEKLGEEEDGQQVGEDGKPTGRNLKRRKCGDCYGAGEPGQCCNTCAEVKQAYDSKGWAFIGLNVEQCKQENLQVSFGDGAEEGCNIHGSLLLTHDSGNVHFAPGEQLRQSGALNVADLVTFTFLQFNVSHEIHHLSLGEEFPGFRSPLSNQKRSVADGYGMYQYYLKVVPTIYKHLSQPPTVSNQYAVSEHIRHINPGSNRGLPGVWFFYDTSPVHVEFQERRKGLLPFLTSVCAIVGGVFSVFGVVDGVVHNLMKNGLPTGKMGGAPGS</sequence>
<dbReference type="InterPro" id="IPR012936">
    <property type="entry name" value="Erv_C"/>
</dbReference>
<evidence type="ECO:0008006" key="12">
    <source>
        <dbReference type="Google" id="ProtNLM"/>
    </source>
</evidence>
<comment type="similarity">
    <text evidence="2">Belongs to the ERGIC family.</text>
</comment>
<comment type="caution">
    <text evidence="10">The sequence shown here is derived from an EMBL/GenBank/DDBJ whole genome shotgun (WGS) entry which is preliminary data.</text>
</comment>
<dbReference type="PANTHER" id="PTHR10984">
    <property type="entry name" value="ENDOPLASMIC RETICULUM-GOLGI INTERMEDIATE COMPARTMENT PROTEIN"/>
    <property type="match status" value="1"/>
</dbReference>
<feature type="domain" description="Endoplasmic reticulum vesicle transporter C-terminal" evidence="8">
    <location>
        <begin position="192"/>
        <end position="408"/>
    </location>
</feature>
<gene>
    <name evidence="10" type="ORF">NSK_001671</name>
</gene>
<keyword evidence="3 7" id="KW-0812">Transmembrane</keyword>
<keyword evidence="4 7" id="KW-1133">Transmembrane helix</keyword>
<dbReference type="Pfam" id="PF07970">
    <property type="entry name" value="COPIIcoated_ERV"/>
    <property type="match status" value="1"/>
</dbReference>
<dbReference type="Pfam" id="PF13850">
    <property type="entry name" value="ERGIC_N"/>
    <property type="match status" value="1"/>
</dbReference>
<dbReference type="OrthoDB" id="270930at2759"/>
<name>A0A4D9DF86_9STRA</name>
<evidence type="ECO:0000259" key="8">
    <source>
        <dbReference type="Pfam" id="PF07970"/>
    </source>
</evidence>
<dbReference type="InterPro" id="IPR045888">
    <property type="entry name" value="Erv"/>
</dbReference>
<evidence type="ECO:0000313" key="10">
    <source>
        <dbReference type="EMBL" id="TFJ87339.1"/>
    </source>
</evidence>
<protein>
    <recommendedName>
        <fullName evidence="12">Endoplasmic reticulum vesicle transporter C-terminal domain-containing protein</fullName>
    </recommendedName>
</protein>
<dbReference type="GO" id="GO:0030134">
    <property type="term" value="C:COPII-coated ER to Golgi transport vesicle"/>
    <property type="evidence" value="ECO:0007669"/>
    <property type="project" value="TreeGrafter"/>
</dbReference>
<dbReference type="EMBL" id="SDOX01000006">
    <property type="protein sequence ID" value="TFJ87339.1"/>
    <property type="molecule type" value="Genomic_DNA"/>
</dbReference>
<accession>A0A4D9DF86</accession>
<dbReference type="GO" id="GO:0016020">
    <property type="term" value="C:membrane"/>
    <property type="evidence" value="ECO:0007669"/>
    <property type="project" value="UniProtKB-SubCell"/>
</dbReference>
<dbReference type="AlphaFoldDB" id="A0A4D9DF86"/>
<dbReference type="GO" id="GO:0005783">
    <property type="term" value="C:endoplasmic reticulum"/>
    <property type="evidence" value="ECO:0007669"/>
    <property type="project" value="TreeGrafter"/>
</dbReference>
<dbReference type="Proteomes" id="UP000355283">
    <property type="component" value="Unassembled WGS sequence"/>
</dbReference>
<evidence type="ECO:0000256" key="5">
    <source>
        <dbReference type="ARBA" id="ARBA00023136"/>
    </source>
</evidence>
<keyword evidence="5 7" id="KW-0472">Membrane</keyword>
<evidence type="ECO:0000256" key="2">
    <source>
        <dbReference type="ARBA" id="ARBA00005648"/>
    </source>
</evidence>
<evidence type="ECO:0000256" key="6">
    <source>
        <dbReference type="SAM" id="MobiDB-lite"/>
    </source>
</evidence>
<dbReference type="PANTHER" id="PTHR10984:SF25">
    <property type="entry name" value="ENDOPLASMIC RETICULUM-GOLGI INTERMEDIATE COMPARTMENT PROTEIN 3"/>
    <property type="match status" value="1"/>
</dbReference>
<evidence type="ECO:0000256" key="7">
    <source>
        <dbReference type="SAM" id="Phobius"/>
    </source>
</evidence>
<feature type="domain" description="Endoplasmic reticulum vesicle transporter N-terminal" evidence="9">
    <location>
        <begin position="17"/>
        <end position="106"/>
    </location>
</feature>
<feature type="transmembrane region" description="Helical" evidence="7">
    <location>
        <begin position="34"/>
        <end position="53"/>
    </location>
</feature>
<keyword evidence="11" id="KW-1185">Reference proteome</keyword>
<proteinExistence type="inferred from homology"/>
<dbReference type="InterPro" id="IPR039542">
    <property type="entry name" value="Erv_N"/>
</dbReference>